<dbReference type="InterPro" id="IPR016181">
    <property type="entry name" value="Acyl_CoA_acyltransferase"/>
</dbReference>
<dbReference type="PANTHER" id="PTHR34697:SF2">
    <property type="entry name" value="PHOSPHATIDYLGLYCEROL LYSYLTRANSFERASE"/>
    <property type="match status" value="1"/>
</dbReference>
<dbReference type="Pfam" id="PF09924">
    <property type="entry name" value="LPG_synthase_C"/>
    <property type="match status" value="1"/>
</dbReference>
<dbReference type="PANTHER" id="PTHR34697">
    <property type="entry name" value="PHOSPHATIDYLGLYCEROL LYSYLTRANSFERASE"/>
    <property type="match status" value="1"/>
</dbReference>
<evidence type="ECO:0000256" key="3">
    <source>
        <dbReference type="ARBA" id="ARBA00022692"/>
    </source>
</evidence>
<keyword evidence="7" id="KW-0808">Transferase</keyword>
<evidence type="ECO:0000256" key="5">
    <source>
        <dbReference type="ARBA" id="ARBA00023136"/>
    </source>
</evidence>
<organism evidence="7 8">
    <name type="scientific">Abditibacterium utsteinense</name>
    <dbReference type="NCBI Taxonomy" id="1960156"/>
    <lineage>
        <taxon>Bacteria</taxon>
        <taxon>Pseudomonadati</taxon>
        <taxon>Abditibacteriota</taxon>
        <taxon>Abditibacteriia</taxon>
        <taxon>Abditibacteriales</taxon>
        <taxon>Abditibacteriaceae</taxon>
        <taxon>Abditibacterium</taxon>
    </lineage>
</organism>
<evidence type="ECO:0000256" key="4">
    <source>
        <dbReference type="ARBA" id="ARBA00022989"/>
    </source>
</evidence>
<proteinExistence type="predicted"/>
<dbReference type="SUPFAM" id="SSF55729">
    <property type="entry name" value="Acyl-CoA N-acyltransferases (Nat)"/>
    <property type="match status" value="1"/>
</dbReference>
<keyword evidence="4" id="KW-1133">Transmembrane helix</keyword>
<protein>
    <submittedName>
        <fullName evidence="7">Phosphatidylglycerol lysyltransferase</fullName>
    </submittedName>
</protein>
<keyword evidence="2" id="KW-1003">Cell membrane</keyword>
<evidence type="ECO:0000256" key="2">
    <source>
        <dbReference type="ARBA" id="ARBA00022475"/>
    </source>
</evidence>
<sequence>MPHTNLQSPSARRARDLVMRFGWNAVSYQILNPGMRWWFSRRHEAVIGFVLRDGVRVVAGAPICDESELLLVLEEWEECARKSGEQICYFGAAGRLHEVLNTQSGCSTVTLGAQPVWGAGDWTREFASNKSLRAQISRARNKGVRIEEWPAQKARGNRELAAILAQWLHSRGLPSLHFLVEPQTLDFLGDRRLFVAVRHDKPVGFVVLAPIPRRNGFLTEQFVRGIGAPNGVIESLLLEAITQVEREGAQYITMGLVPLSILGGREENPFWLGLLLTWMRAHGRRFYNFGGLETFKSKFHPRSWEPIYAISNRPEFSPAMLYAVAGAFTRRPVWLALWLGLRRALRQEVRWKKAKNSAPQS</sequence>
<dbReference type="OrthoDB" id="145485at2"/>
<dbReference type="RefSeq" id="WP_123580619.1">
    <property type="nucleotide sequence ID" value="NZ_NIGF01000010.1"/>
</dbReference>
<dbReference type="InterPro" id="IPR024320">
    <property type="entry name" value="LPG_synthase_C"/>
</dbReference>
<comment type="subcellular location">
    <subcellularLocation>
        <location evidence="1">Cell membrane</location>
        <topology evidence="1">Multi-pass membrane protein</topology>
    </subcellularLocation>
</comment>
<dbReference type="Proteomes" id="UP000237684">
    <property type="component" value="Unassembled WGS sequence"/>
</dbReference>
<dbReference type="InterPro" id="IPR051211">
    <property type="entry name" value="PG_lysyltransferase"/>
</dbReference>
<accession>A0A2S8SS24</accession>
<dbReference type="InParanoid" id="A0A2S8SS24"/>
<keyword evidence="5" id="KW-0472">Membrane</keyword>
<keyword evidence="3" id="KW-0812">Transmembrane</keyword>
<evidence type="ECO:0000313" key="7">
    <source>
        <dbReference type="EMBL" id="PQV63576.1"/>
    </source>
</evidence>
<dbReference type="GO" id="GO:0016755">
    <property type="term" value="F:aminoacyltransferase activity"/>
    <property type="evidence" value="ECO:0007669"/>
    <property type="project" value="TreeGrafter"/>
</dbReference>
<dbReference type="AlphaFoldDB" id="A0A2S8SS24"/>
<evidence type="ECO:0000313" key="8">
    <source>
        <dbReference type="Proteomes" id="UP000237684"/>
    </source>
</evidence>
<evidence type="ECO:0000256" key="1">
    <source>
        <dbReference type="ARBA" id="ARBA00004651"/>
    </source>
</evidence>
<feature type="domain" description="Phosphatidylglycerol lysyltransferase C-terminal" evidence="6">
    <location>
        <begin position="20"/>
        <end position="309"/>
    </location>
</feature>
<dbReference type="GO" id="GO:0005886">
    <property type="term" value="C:plasma membrane"/>
    <property type="evidence" value="ECO:0007669"/>
    <property type="project" value="UniProtKB-SubCell"/>
</dbReference>
<reference evidence="7 8" key="1">
    <citation type="journal article" date="2018" name="Syst. Appl. Microbiol.">
        <title>Abditibacterium utsteinense sp. nov., the first cultivated member of candidate phylum FBP, isolated from ice-free Antarctic soil samples.</title>
        <authorList>
            <person name="Tahon G."/>
            <person name="Tytgat B."/>
            <person name="Lebbe L."/>
            <person name="Carlier A."/>
            <person name="Willems A."/>
        </authorList>
    </citation>
    <scope>NUCLEOTIDE SEQUENCE [LARGE SCALE GENOMIC DNA]</scope>
    <source>
        <strain evidence="7 8">LMG 29911</strain>
    </source>
</reference>
<evidence type="ECO:0000259" key="6">
    <source>
        <dbReference type="Pfam" id="PF09924"/>
    </source>
</evidence>
<comment type="caution">
    <text evidence="7">The sequence shown here is derived from an EMBL/GenBank/DDBJ whole genome shotgun (WGS) entry which is preliminary data.</text>
</comment>
<name>A0A2S8SS24_9BACT</name>
<dbReference type="GO" id="GO:0055091">
    <property type="term" value="P:phospholipid homeostasis"/>
    <property type="evidence" value="ECO:0007669"/>
    <property type="project" value="TreeGrafter"/>
</dbReference>
<gene>
    <name evidence="7" type="ORF">B1R32_11039</name>
</gene>
<keyword evidence="8" id="KW-1185">Reference proteome</keyword>
<dbReference type="EMBL" id="NIGF01000010">
    <property type="protein sequence ID" value="PQV63576.1"/>
    <property type="molecule type" value="Genomic_DNA"/>
</dbReference>